<dbReference type="EMBL" id="QTSX02002845">
    <property type="protein sequence ID" value="KAJ9074836.1"/>
    <property type="molecule type" value="Genomic_DNA"/>
</dbReference>
<sequence>MFTEVPTPRPKWFPQASAPLIDEKSLKELYPNFLELKQLIIIHRHGERTPLSPSFPGFLPSNWNFCESGNKGISRLSPDFLEKTTFHDRSLSYFKVPEVVDTHKSLDDQIIPKSILNVASCTYGQLTDIGRRTLERNGRHLRSIYAEYLNFLPPKLAEIDSESLYLRTTDCPRTAESLQHLLVGLFPDFLQSKNTIFRTRTFTHDSLLVDFKCNQISTFRKAYLSESESLLKEKWEKLRKDLIANTALGSVLANPKYDGAAAIHHVYDSMSCAYAHGLALPDGFTPKHMETLNTLEVELRFGAYFQSPQLSRISIGRLFSELKSHLSATVDPSKAYHKLAVYSGHDATLGPLLIGMQGFDNIWPAFGTMVMFELFKDSKLKDESIRNHYVRVKYNDKVIDLPQCQPSNQHHPELGSTFCKLSAIFDLFQKNIPVNYPDECAGFSSEFGTHP</sequence>
<gene>
    <name evidence="1" type="ORF">DSO57_1002266</name>
</gene>
<keyword evidence="2" id="KW-1185">Reference proteome</keyword>
<organism evidence="1 2">
    <name type="scientific">Entomophthora muscae</name>
    <dbReference type="NCBI Taxonomy" id="34485"/>
    <lineage>
        <taxon>Eukaryota</taxon>
        <taxon>Fungi</taxon>
        <taxon>Fungi incertae sedis</taxon>
        <taxon>Zoopagomycota</taxon>
        <taxon>Entomophthoromycotina</taxon>
        <taxon>Entomophthoromycetes</taxon>
        <taxon>Entomophthorales</taxon>
        <taxon>Entomophthoraceae</taxon>
        <taxon>Entomophthora</taxon>
    </lineage>
</organism>
<dbReference type="Proteomes" id="UP001165960">
    <property type="component" value="Unassembled WGS sequence"/>
</dbReference>
<evidence type="ECO:0000313" key="2">
    <source>
        <dbReference type="Proteomes" id="UP001165960"/>
    </source>
</evidence>
<comment type="caution">
    <text evidence="1">The sequence shown here is derived from an EMBL/GenBank/DDBJ whole genome shotgun (WGS) entry which is preliminary data.</text>
</comment>
<proteinExistence type="predicted"/>
<evidence type="ECO:0000313" key="1">
    <source>
        <dbReference type="EMBL" id="KAJ9074836.1"/>
    </source>
</evidence>
<protein>
    <submittedName>
        <fullName evidence="1">Uncharacterized protein</fullName>
    </submittedName>
</protein>
<name>A0ACC2TK07_9FUNG</name>
<reference evidence="1" key="1">
    <citation type="submission" date="2022-04" db="EMBL/GenBank/DDBJ databases">
        <title>Genome of the entomopathogenic fungus Entomophthora muscae.</title>
        <authorList>
            <person name="Elya C."/>
            <person name="Lovett B.R."/>
            <person name="Lee E."/>
            <person name="Macias A.M."/>
            <person name="Hajek A.E."/>
            <person name="De Bivort B.L."/>
            <person name="Kasson M.T."/>
            <person name="De Fine Licht H.H."/>
            <person name="Stajich J.E."/>
        </authorList>
    </citation>
    <scope>NUCLEOTIDE SEQUENCE</scope>
    <source>
        <strain evidence="1">Berkeley</strain>
    </source>
</reference>
<accession>A0ACC2TK07</accession>